<feature type="transmembrane region" description="Helical" evidence="1">
    <location>
        <begin position="6"/>
        <end position="27"/>
    </location>
</feature>
<dbReference type="Proteomes" id="UP000054279">
    <property type="component" value="Unassembled WGS sequence"/>
</dbReference>
<dbReference type="AlphaFoldDB" id="A0A0C9V122"/>
<keyword evidence="1" id="KW-0472">Membrane</keyword>
<name>A0A0C9V122_SPHS4</name>
<keyword evidence="3" id="KW-1185">Reference proteome</keyword>
<evidence type="ECO:0000256" key="1">
    <source>
        <dbReference type="SAM" id="Phobius"/>
    </source>
</evidence>
<organism evidence="2 3">
    <name type="scientific">Sphaerobolus stellatus (strain SS14)</name>
    <dbReference type="NCBI Taxonomy" id="990650"/>
    <lineage>
        <taxon>Eukaryota</taxon>
        <taxon>Fungi</taxon>
        <taxon>Dikarya</taxon>
        <taxon>Basidiomycota</taxon>
        <taxon>Agaricomycotina</taxon>
        <taxon>Agaricomycetes</taxon>
        <taxon>Phallomycetidae</taxon>
        <taxon>Geastrales</taxon>
        <taxon>Sphaerobolaceae</taxon>
        <taxon>Sphaerobolus</taxon>
    </lineage>
</organism>
<reference evidence="2 3" key="1">
    <citation type="submission" date="2014-06" db="EMBL/GenBank/DDBJ databases">
        <title>Evolutionary Origins and Diversification of the Mycorrhizal Mutualists.</title>
        <authorList>
            <consortium name="DOE Joint Genome Institute"/>
            <consortium name="Mycorrhizal Genomics Consortium"/>
            <person name="Kohler A."/>
            <person name="Kuo A."/>
            <person name="Nagy L.G."/>
            <person name="Floudas D."/>
            <person name="Copeland A."/>
            <person name="Barry K.W."/>
            <person name="Cichocki N."/>
            <person name="Veneault-Fourrey C."/>
            <person name="LaButti K."/>
            <person name="Lindquist E.A."/>
            <person name="Lipzen A."/>
            <person name="Lundell T."/>
            <person name="Morin E."/>
            <person name="Murat C."/>
            <person name="Riley R."/>
            <person name="Ohm R."/>
            <person name="Sun H."/>
            <person name="Tunlid A."/>
            <person name="Henrissat B."/>
            <person name="Grigoriev I.V."/>
            <person name="Hibbett D.S."/>
            <person name="Martin F."/>
        </authorList>
    </citation>
    <scope>NUCLEOTIDE SEQUENCE [LARGE SCALE GENOMIC DNA]</scope>
    <source>
        <strain evidence="2 3">SS14</strain>
    </source>
</reference>
<proteinExistence type="predicted"/>
<dbReference type="OrthoDB" id="2686513at2759"/>
<gene>
    <name evidence="2" type="ORF">M422DRAFT_267201</name>
</gene>
<accession>A0A0C9V122</accession>
<keyword evidence="1" id="KW-0812">Transmembrane</keyword>
<keyword evidence="1" id="KW-1133">Transmembrane helix</keyword>
<sequence>MGTTITTLLPLFLSSISFDLVIFYLTLRKGLEARAKGTGSTLLKVLVQGGNLYFMALFFVNSINVLLTALTIKPIFKINPEYINVFPWIGDFIGNINVQLTSVITSILVSHLFLDLREAAYRSHKLYDNPSAITATVGEWFNFNQSESGQSDLNIQPGCHTRENRFIGQRTLQDLMGYEDFAVDLQHFDDGDYNSMSEDREPFPKREFRSQVLMYHGIEFSSRKFKNRYRKLQGIL</sequence>
<evidence type="ECO:0000313" key="3">
    <source>
        <dbReference type="Proteomes" id="UP000054279"/>
    </source>
</evidence>
<protein>
    <submittedName>
        <fullName evidence="2">Uncharacterized protein</fullName>
    </submittedName>
</protein>
<feature type="transmembrane region" description="Helical" evidence="1">
    <location>
        <begin position="92"/>
        <end position="114"/>
    </location>
</feature>
<dbReference type="EMBL" id="KN837247">
    <property type="protein sequence ID" value="KIJ31130.1"/>
    <property type="molecule type" value="Genomic_DNA"/>
</dbReference>
<dbReference type="HOGENOM" id="CLU_1272975_0_0_1"/>
<feature type="transmembrane region" description="Helical" evidence="1">
    <location>
        <begin position="52"/>
        <end position="72"/>
    </location>
</feature>
<evidence type="ECO:0000313" key="2">
    <source>
        <dbReference type="EMBL" id="KIJ31130.1"/>
    </source>
</evidence>